<accession>A0A2C6K6T9</accession>
<dbReference type="RefSeq" id="XP_067919015.1">
    <property type="nucleotide sequence ID" value="XM_068069011.1"/>
</dbReference>
<dbReference type="VEuPathDB" id="ToxoDB:CSUI_008892"/>
<protein>
    <submittedName>
        <fullName evidence="1">Uncharacterized protein</fullName>
    </submittedName>
</protein>
<reference evidence="1 2" key="1">
    <citation type="journal article" date="2017" name="Int. J. Parasitol.">
        <title>The genome of the protozoan parasite Cystoisospora suis and a reverse vaccinology approach to identify vaccine candidates.</title>
        <authorList>
            <person name="Palmieri N."/>
            <person name="Shrestha A."/>
            <person name="Ruttkowski B."/>
            <person name="Beck T."/>
            <person name="Vogl C."/>
            <person name="Tomley F."/>
            <person name="Blake D.P."/>
            <person name="Joachim A."/>
        </authorList>
    </citation>
    <scope>NUCLEOTIDE SEQUENCE [LARGE SCALE GENOMIC DNA]</scope>
    <source>
        <strain evidence="1 2">Wien I</strain>
    </source>
</reference>
<evidence type="ECO:0000313" key="2">
    <source>
        <dbReference type="Proteomes" id="UP000221165"/>
    </source>
</evidence>
<name>A0A2C6K6T9_9APIC</name>
<organism evidence="1 2">
    <name type="scientific">Cystoisospora suis</name>
    <dbReference type="NCBI Taxonomy" id="483139"/>
    <lineage>
        <taxon>Eukaryota</taxon>
        <taxon>Sar</taxon>
        <taxon>Alveolata</taxon>
        <taxon>Apicomplexa</taxon>
        <taxon>Conoidasida</taxon>
        <taxon>Coccidia</taxon>
        <taxon>Eucoccidiorida</taxon>
        <taxon>Eimeriorina</taxon>
        <taxon>Sarcocystidae</taxon>
        <taxon>Cystoisospora</taxon>
    </lineage>
</organism>
<proteinExistence type="predicted"/>
<gene>
    <name evidence="1" type="ORF">CSUI_008892</name>
</gene>
<dbReference type="EMBL" id="MIGC01005125">
    <property type="protein sequence ID" value="PHJ17290.1"/>
    <property type="molecule type" value="Genomic_DNA"/>
</dbReference>
<dbReference type="GeneID" id="94432222"/>
<dbReference type="AlphaFoldDB" id="A0A2C6K6T9"/>
<evidence type="ECO:0000313" key="1">
    <source>
        <dbReference type="EMBL" id="PHJ17290.1"/>
    </source>
</evidence>
<comment type="caution">
    <text evidence="1">The sequence shown here is derived from an EMBL/GenBank/DDBJ whole genome shotgun (WGS) entry which is preliminary data.</text>
</comment>
<sequence length="115" mass="13046">MVVAAGDGSDFVSESGKHSRLFSEFLSKLNASYYTLKSNSPDLWTAGYFIREEKKERKSRIVPPFGVQILQRSLTLRPLFRILAPTSGQFCARGQHYRQFCISDSRMLPSSDSTF</sequence>
<keyword evidence="2" id="KW-1185">Reference proteome</keyword>
<dbReference type="Proteomes" id="UP000221165">
    <property type="component" value="Unassembled WGS sequence"/>
</dbReference>